<name>A0AAU9VGR9_EUPED</name>
<feature type="compositionally biased region" description="Low complexity" evidence="1">
    <location>
        <begin position="58"/>
        <end position="72"/>
    </location>
</feature>
<organism evidence="3 4">
    <name type="scientific">Euphydryas editha</name>
    <name type="common">Edith's checkerspot</name>
    <dbReference type="NCBI Taxonomy" id="104508"/>
    <lineage>
        <taxon>Eukaryota</taxon>
        <taxon>Metazoa</taxon>
        <taxon>Ecdysozoa</taxon>
        <taxon>Arthropoda</taxon>
        <taxon>Hexapoda</taxon>
        <taxon>Insecta</taxon>
        <taxon>Pterygota</taxon>
        <taxon>Neoptera</taxon>
        <taxon>Endopterygota</taxon>
        <taxon>Lepidoptera</taxon>
        <taxon>Glossata</taxon>
        <taxon>Ditrysia</taxon>
        <taxon>Papilionoidea</taxon>
        <taxon>Nymphalidae</taxon>
        <taxon>Nymphalinae</taxon>
        <taxon>Euphydryas</taxon>
    </lineage>
</organism>
<reference evidence="3" key="1">
    <citation type="submission" date="2022-03" db="EMBL/GenBank/DDBJ databases">
        <authorList>
            <person name="Tunstrom K."/>
        </authorList>
    </citation>
    <scope>NUCLEOTIDE SEQUENCE</scope>
</reference>
<evidence type="ECO:0000313" key="3">
    <source>
        <dbReference type="EMBL" id="CAH2109177.1"/>
    </source>
</evidence>
<evidence type="ECO:0000313" key="4">
    <source>
        <dbReference type="Proteomes" id="UP001153954"/>
    </source>
</evidence>
<gene>
    <name evidence="3" type="ORF">EEDITHA_LOCUS23038</name>
</gene>
<dbReference type="InterPro" id="IPR029526">
    <property type="entry name" value="PGBD"/>
</dbReference>
<feature type="domain" description="PiggyBac transposable element-derived protein" evidence="2">
    <location>
        <begin position="120"/>
        <end position="476"/>
    </location>
</feature>
<dbReference type="Proteomes" id="UP001153954">
    <property type="component" value="Unassembled WGS sequence"/>
</dbReference>
<feature type="region of interest" description="Disordered" evidence="1">
    <location>
        <begin position="17"/>
        <end position="85"/>
    </location>
</feature>
<feature type="compositionally biased region" description="Acidic residues" evidence="1">
    <location>
        <begin position="21"/>
        <end position="34"/>
    </location>
</feature>
<protein>
    <recommendedName>
        <fullName evidence="2">PiggyBac transposable element-derived protein domain-containing protein</fullName>
    </recommendedName>
</protein>
<evidence type="ECO:0000256" key="1">
    <source>
        <dbReference type="SAM" id="MobiDB-lite"/>
    </source>
</evidence>
<proteinExistence type="predicted"/>
<dbReference type="EMBL" id="CAKOGL010000064">
    <property type="protein sequence ID" value="CAH2109177.1"/>
    <property type="molecule type" value="Genomic_DNA"/>
</dbReference>
<sequence>MNTRSRTHRASEVNALYEAADVFDDEESESETESVFEVQHNESDEDGSEEEQVEAVESKSSSNESESIPSTSGKRKRGRPSYLRGKNNYKWSLNIPDRRGKRAHTAYTATPIGPASRVTSPLEAWNVFFDEEILKIILKYTNQEITRKIVDYNRRNIQIKSRHKEVDMDELKATVGLLYFSGLHKTNHTSVESLWSPYGMSLFRTTMAVNRFKFIILCIRFDDKSTRKERKADDPFANIREIWDKFINNCKNNYQPDSKCTIDEQLLSFHGRCRFRMYLPAKPDKYGLKVVTLNDSTTHYLFNAIPYCGAVTDKDRNESVPSYYVRKLSEPIYNTGRNITCDRWFTSIPICDKLLDEYNLTMVGTINKNKPEIPASFKIVKPQDDKIRFAYNDKKILVSFNPKGKKIVLLLSSYHHSSRIDSDTGKPEIVTFFNKTKGGTDSFDKKCHDFTTARKTLRWPMRYFYGMLDQANVNSFIIYNLISSNKTITRNDYILDLSLSLIKPFLIRRLQLPTLQTTLRSQIEAFLDYKDLPETEDPRDLIADNKLEKYMRCGFCPSSLDRKTCYKCLKCDIPMCKEHTAKICEKCSLKLYS</sequence>
<dbReference type="AlphaFoldDB" id="A0AAU9VGR9"/>
<accession>A0AAU9VGR9</accession>
<keyword evidence="4" id="KW-1185">Reference proteome</keyword>
<feature type="compositionally biased region" description="Acidic residues" evidence="1">
    <location>
        <begin position="43"/>
        <end position="54"/>
    </location>
</feature>
<dbReference type="Pfam" id="PF13843">
    <property type="entry name" value="DDE_Tnp_1_7"/>
    <property type="match status" value="1"/>
</dbReference>
<dbReference type="PANTHER" id="PTHR46599:SF6">
    <property type="entry name" value="DUAL SPECIFICITY PHOSPHATASE 26"/>
    <property type="match status" value="1"/>
</dbReference>
<dbReference type="PANTHER" id="PTHR46599">
    <property type="entry name" value="PIGGYBAC TRANSPOSABLE ELEMENT-DERIVED PROTEIN 4"/>
    <property type="match status" value="1"/>
</dbReference>
<comment type="caution">
    <text evidence="3">The sequence shown here is derived from an EMBL/GenBank/DDBJ whole genome shotgun (WGS) entry which is preliminary data.</text>
</comment>
<evidence type="ECO:0000259" key="2">
    <source>
        <dbReference type="Pfam" id="PF13843"/>
    </source>
</evidence>